<dbReference type="RefSeq" id="WP_141778789.1">
    <property type="nucleotide sequence ID" value="NZ_VFOV01000001.1"/>
</dbReference>
<gene>
    <name evidence="9" type="ORF">FB381_0459</name>
</gene>
<evidence type="ECO:0000259" key="8">
    <source>
        <dbReference type="Pfam" id="PF00535"/>
    </source>
</evidence>
<dbReference type="Gene3D" id="3.90.550.10">
    <property type="entry name" value="Spore Coat Polysaccharide Biosynthesis Protein SpsA, Chain A"/>
    <property type="match status" value="1"/>
</dbReference>
<keyword evidence="10" id="KW-1185">Reference proteome</keyword>
<dbReference type="SUPFAM" id="SSF53756">
    <property type="entry name" value="UDP-Glycosyltransferase/glycogen phosphorylase"/>
    <property type="match status" value="1"/>
</dbReference>
<dbReference type="CDD" id="cd00761">
    <property type="entry name" value="Glyco_tranf_GTA_type"/>
    <property type="match status" value="1"/>
</dbReference>
<dbReference type="AlphaFoldDB" id="A0A543A2A9"/>
<evidence type="ECO:0000256" key="2">
    <source>
        <dbReference type="ARBA" id="ARBA00010488"/>
    </source>
</evidence>
<keyword evidence="3" id="KW-1003">Cell membrane</keyword>
<keyword evidence="5" id="KW-0777">Teichoic acid biosynthesis</keyword>
<sequence length="1204" mass="132605">MSPRRRAAHRVADAIDRTMNVDSRRVARAARREARRARYVVGLGPKPILSVVMPIYNVEQWVGAALDSILTQSLHALEVIVVDDGSPDGSADVVRQIARRDPRVRIVTKENGGLGAARNTGLEHIRGEYVAFADSDDIILPGSYEAMVGLLERTGSDFVTAAFERGEQGRAARPNWVKKLTRVTRTRLRIEDEPLALLDITSWNKVFRTSFVDEHGLLFSEGVRYEDQVPITRAYLDATFDILDQCVYLWRTRDDGTSITQQKATLQDLADRILSQDRCAELVQDAPTEVRNTWFVKLLDYDFPNYVEAAIGAGSAEYATAVRERLAVLRDEIPSEIWSRLQFRNRVVSWALSHDDFDLVNDLRGWFQRFQSGRPIGVVDGRPVFVLPEGLDPRGTLPPDTLRVEEVDLLPRVQLTSAAWHDTELVLRGSAFLQNLTDDYAPHELRLHVRGDGVDLEVPVTRFTDPWLDEIANRAYEDRANAGFEARIDALKLAEVTPAGQHDLVLDFEHTQGDFTRVSGITGQVPSGPAGFREAHMLADRLVRLGGNGANGFRVHVQDDWARTAGHSVAADGTVELTVVGPERNPILNPDFGKVVRRGTDGAVTVLLNPRRSRELEVKLTSGSYVPVRWSEEPNVLGADAGTDAGRAYVVRSGGNTVRVTNRQPSVHISAIDATEERLVLRGVSLGAAGHRLQLSSERADAVASDVLPAGEFEIEVPVARDAWQLGRTALPTGRYELRLIDELGEVRPFAHVKVSTSLRAHGPIDIDIDGASVRIGVSNSWSLIVISHALPVDVRPGRTQQLLRERYLEQRHEPRLPVALLETFKGKMAGDSPAAMARELLARHRAGEGPEPVFSINDRSVLVPDGIRSVVRFSPEWYELLARAAYLVTNDNWPFFFEKAEGQAYVQTWHGTPLKRIAKDITDPQGGLSVLYMKTMDAEAKAWDRLISPSPYCSEILPRAFGFEGEVLESGYPRNDVLAAGDRDQVRAAIRKRLDIPDDQRVVLYTPTWRDSFSKVLYLDPEKVVAALPDVTVLVRGHVNTSTGASVAPELAGRIRDVTLYPDINDLFLAADVLVTDYSSVMFDFAILDRPQLFLVPDLEEYEASRGFYFDFVDTAPGPLFDDNETLIAHLAGGPEADAAYADARAAFREKFAPWDDGSASVRAVDALLSAAPSPAAVPAAPSPAAGTAAPSPAAGTAAEACD</sequence>
<feature type="domain" description="Glycosyltransferase 2-like" evidence="8">
    <location>
        <begin position="50"/>
        <end position="210"/>
    </location>
</feature>
<organism evidence="9 10">
    <name type="scientific">Nocardioides albertanoniae</name>
    <dbReference type="NCBI Taxonomy" id="1175486"/>
    <lineage>
        <taxon>Bacteria</taxon>
        <taxon>Bacillati</taxon>
        <taxon>Actinomycetota</taxon>
        <taxon>Actinomycetes</taxon>
        <taxon>Propionibacteriales</taxon>
        <taxon>Nocardioidaceae</taxon>
        <taxon>Nocardioides</taxon>
    </lineage>
</organism>
<dbReference type="Proteomes" id="UP000320209">
    <property type="component" value="Unassembled WGS sequence"/>
</dbReference>
<dbReference type="InterPro" id="IPR001173">
    <property type="entry name" value="Glyco_trans_2-like"/>
</dbReference>
<evidence type="ECO:0000313" key="9">
    <source>
        <dbReference type="EMBL" id="TQL66596.1"/>
    </source>
</evidence>
<name>A0A543A2A9_9ACTN</name>
<dbReference type="EMBL" id="VFOV01000001">
    <property type="protein sequence ID" value="TQL66596.1"/>
    <property type="molecule type" value="Genomic_DNA"/>
</dbReference>
<accession>A0A543A2A9</accession>
<evidence type="ECO:0000256" key="5">
    <source>
        <dbReference type="ARBA" id="ARBA00022944"/>
    </source>
</evidence>
<dbReference type="Pfam" id="PF00535">
    <property type="entry name" value="Glycos_transf_2"/>
    <property type="match status" value="1"/>
</dbReference>
<feature type="region of interest" description="Disordered" evidence="7">
    <location>
        <begin position="1176"/>
        <end position="1204"/>
    </location>
</feature>
<dbReference type="InterPro" id="IPR043149">
    <property type="entry name" value="TagF_N"/>
</dbReference>
<comment type="similarity">
    <text evidence="2">Belongs to the CDP-glycerol glycerophosphotransferase family.</text>
</comment>
<dbReference type="InterPro" id="IPR051612">
    <property type="entry name" value="Teichoic_Acid_Biosynth"/>
</dbReference>
<dbReference type="SUPFAM" id="SSF53448">
    <property type="entry name" value="Nucleotide-diphospho-sugar transferases"/>
    <property type="match status" value="1"/>
</dbReference>
<dbReference type="PANTHER" id="PTHR37316">
    <property type="entry name" value="TEICHOIC ACID GLYCEROL-PHOSPHATE PRIMASE"/>
    <property type="match status" value="1"/>
</dbReference>
<dbReference type="Gene3D" id="3.40.50.11820">
    <property type="match status" value="1"/>
</dbReference>
<dbReference type="PANTHER" id="PTHR37316:SF3">
    <property type="entry name" value="TEICHOIC ACID GLYCEROL-PHOSPHATE TRANSFERASE"/>
    <property type="match status" value="1"/>
</dbReference>
<reference evidence="9 10" key="1">
    <citation type="submission" date="2019-06" db="EMBL/GenBank/DDBJ databases">
        <title>Sequencing the genomes of 1000 actinobacteria strains.</title>
        <authorList>
            <person name="Klenk H.-P."/>
        </authorList>
    </citation>
    <scope>NUCLEOTIDE SEQUENCE [LARGE SCALE GENOMIC DNA]</scope>
    <source>
        <strain evidence="9 10">DSM 25218</strain>
    </source>
</reference>
<evidence type="ECO:0000313" key="10">
    <source>
        <dbReference type="Proteomes" id="UP000320209"/>
    </source>
</evidence>
<evidence type="ECO:0000256" key="3">
    <source>
        <dbReference type="ARBA" id="ARBA00022475"/>
    </source>
</evidence>
<dbReference type="GO" id="GO:0047355">
    <property type="term" value="F:CDP-glycerol glycerophosphotransferase activity"/>
    <property type="evidence" value="ECO:0007669"/>
    <property type="project" value="InterPro"/>
</dbReference>
<evidence type="ECO:0000256" key="7">
    <source>
        <dbReference type="SAM" id="MobiDB-lite"/>
    </source>
</evidence>
<protein>
    <submittedName>
        <fullName evidence="9">CDP-glycerol glycerophosphotransferase</fullName>
    </submittedName>
</protein>
<dbReference type="OrthoDB" id="8549922at2"/>
<evidence type="ECO:0000256" key="4">
    <source>
        <dbReference type="ARBA" id="ARBA00022679"/>
    </source>
</evidence>
<keyword evidence="4 9" id="KW-0808">Transferase</keyword>
<proteinExistence type="inferred from homology"/>
<evidence type="ECO:0000256" key="6">
    <source>
        <dbReference type="ARBA" id="ARBA00023136"/>
    </source>
</evidence>
<dbReference type="InterPro" id="IPR043148">
    <property type="entry name" value="TagF_C"/>
</dbReference>
<comment type="subcellular location">
    <subcellularLocation>
        <location evidence="1">Cell membrane</location>
        <topology evidence="1">Peripheral membrane protein</topology>
    </subcellularLocation>
</comment>
<dbReference type="GO" id="GO:0019350">
    <property type="term" value="P:teichoic acid biosynthetic process"/>
    <property type="evidence" value="ECO:0007669"/>
    <property type="project" value="UniProtKB-KW"/>
</dbReference>
<dbReference type="Pfam" id="PF04464">
    <property type="entry name" value="Glyphos_transf"/>
    <property type="match status" value="1"/>
</dbReference>
<dbReference type="InterPro" id="IPR029044">
    <property type="entry name" value="Nucleotide-diphossugar_trans"/>
</dbReference>
<comment type="caution">
    <text evidence="9">The sequence shown here is derived from an EMBL/GenBank/DDBJ whole genome shotgun (WGS) entry which is preliminary data.</text>
</comment>
<evidence type="ECO:0000256" key="1">
    <source>
        <dbReference type="ARBA" id="ARBA00004202"/>
    </source>
</evidence>
<dbReference type="Gene3D" id="3.40.50.12580">
    <property type="match status" value="1"/>
</dbReference>
<dbReference type="GO" id="GO:0005886">
    <property type="term" value="C:plasma membrane"/>
    <property type="evidence" value="ECO:0007669"/>
    <property type="project" value="UniProtKB-SubCell"/>
</dbReference>
<dbReference type="InterPro" id="IPR007554">
    <property type="entry name" value="Glycerophosphate_synth"/>
</dbReference>
<keyword evidence="6" id="KW-0472">Membrane</keyword>